<dbReference type="InterPro" id="IPR007450">
    <property type="entry name" value="BamE_dom"/>
</dbReference>
<reference evidence="5" key="1">
    <citation type="submission" date="2021-08" db="EMBL/GenBank/DDBJ databases">
        <title>Hoeflea bacterium WL0058 sp. nov., isolated from the sediment.</title>
        <authorList>
            <person name="Wang L."/>
            <person name="Zhang D."/>
        </authorList>
    </citation>
    <scope>NUCLEOTIDE SEQUENCE</scope>
    <source>
        <strain evidence="5">WL0058</strain>
    </source>
</reference>
<dbReference type="EMBL" id="JAICBX010000004">
    <property type="protein sequence ID" value="MBW8639706.1"/>
    <property type="molecule type" value="Genomic_DNA"/>
</dbReference>
<dbReference type="AlphaFoldDB" id="A0AAE2ZRP1"/>
<feature type="domain" description="Outer membrane protein assembly factor BamE" evidence="4">
    <location>
        <begin position="41"/>
        <end position="110"/>
    </location>
</feature>
<protein>
    <submittedName>
        <fullName evidence="5">Outer membrane protein assembly factor BamE</fullName>
    </submittedName>
</protein>
<organism evidence="5 6">
    <name type="scientific">Flavimaribacter sediminis</name>
    <dbReference type="NCBI Taxonomy" id="2865987"/>
    <lineage>
        <taxon>Bacteria</taxon>
        <taxon>Pseudomonadati</taxon>
        <taxon>Pseudomonadota</taxon>
        <taxon>Alphaproteobacteria</taxon>
        <taxon>Hyphomicrobiales</taxon>
        <taxon>Rhizobiaceae</taxon>
        <taxon>Flavimaribacter</taxon>
    </lineage>
</organism>
<evidence type="ECO:0000259" key="4">
    <source>
        <dbReference type="Pfam" id="PF04355"/>
    </source>
</evidence>
<dbReference type="GO" id="GO:0043165">
    <property type="term" value="P:Gram-negative-bacterium-type cell outer membrane assembly"/>
    <property type="evidence" value="ECO:0007669"/>
    <property type="project" value="TreeGrafter"/>
</dbReference>
<gene>
    <name evidence="5" type="ORF">K1W69_21105</name>
</gene>
<dbReference type="GO" id="GO:0051205">
    <property type="term" value="P:protein insertion into membrane"/>
    <property type="evidence" value="ECO:0007669"/>
    <property type="project" value="TreeGrafter"/>
</dbReference>
<proteinExistence type="predicted"/>
<dbReference type="InterPro" id="IPR037873">
    <property type="entry name" value="BamE-like"/>
</dbReference>
<dbReference type="Gene3D" id="3.30.1450.10">
    <property type="match status" value="1"/>
</dbReference>
<comment type="caution">
    <text evidence="5">The sequence shown here is derived from an EMBL/GenBank/DDBJ whole genome shotgun (WGS) entry which is preliminary data.</text>
</comment>
<dbReference type="PANTHER" id="PTHR37482:SF1">
    <property type="entry name" value="OUTER MEMBRANE PROTEIN ASSEMBLY FACTOR BAME"/>
    <property type="match status" value="1"/>
</dbReference>
<keyword evidence="3" id="KW-0998">Cell outer membrane</keyword>
<keyword evidence="2" id="KW-0472">Membrane</keyword>
<evidence type="ECO:0000256" key="1">
    <source>
        <dbReference type="ARBA" id="ARBA00022729"/>
    </source>
</evidence>
<accession>A0AAE2ZRP1</accession>
<dbReference type="InterPro" id="IPR026592">
    <property type="entry name" value="BamE"/>
</dbReference>
<evidence type="ECO:0000313" key="5">
    <source>
        <dbReference type="EMBL" id="MBW8639706.1"/>
    </source>
</evidence>
<evidence type="ECO:0000256" key="3">
    <source>
        <dbReference type="ARBA" id="ARBA00023237"/>
    </source>
</evidence>
<dbReference type="RefSeq" id="WP_220230601.1">
    <property type="nucleotide sequence ID" value="NZ_JAICBX010000004.1"/>
</dbReference>
<dbReference type="PANTHER" id="PTHR37482">
    <property type="entry name" value="OUTER MEMBRANE PROTEIN ASSEMBLY FACTOR BAME"/>
    <property type="match status" value="1"/>
</dbReference>
<sequence length="167" mass="18174">MLLTRRVFNRTKEYFYGTTVAVGLSAMALSGCSMTEELTHGYVLEEQTLELVPPGSSKEQVLLSLGTPTVEGDYGGEAYYYISQKKVKRAEFLKPRLVDQSILAVYFNEEDETVTRLANYTLEDGKVFDTISRTTPTGGKEETFLTRVLSSVGGGGKAAATSGLFGG</sequence>
<dbReference type="GO" id="GO:1990063">
    <property type="term" value="C:Bam protein complex"/>
    <property type="evidence" value="ECO:0007669"/>
    <property type="project" value="TreeGrafter"/>
</dbReference>
<keyword evidence="6" id="KW-1185">Reference proteome</keyword>
<dbReference type="Proteomes" id="UP001196509">
    <property type="component" value="Unassembled WGS sequence"/>
</dbReference>
<evidence type="ECO:0000256" key="2">
    <source>
        <dbReference type="ARBA" id="ARBA00023136"/>
    </source>
</evidence>
<dbReference type="GO" id="GO:0030674">
    <property type="term" value="F:protein-macromolecule adaptor activity"/>
    <property type="evidence" value="ECO:0007669"/>
    <property type="project" value="TreeGrafter"/>
</dbReference>
<name>A0AAE2ZRP1_9HYPH</name>
<keyword evidence="1" id="KW-0732">Signal</keyword>
<dbReference type="Pfam" id="PF04355">
    <property type="entry name" value="BamE"/>
    <property type="match status" value="1"/>
</dbReference>
<dbReference type="PROSITE" id="PS51257">
    <property type="entry name" value="PROKAR_LIPOPROTEIN"/>
    <property type="match status" value="1"/>
</dbReference>
<evidence type="ECO:0000313" key="6">
    <source>
        <dbReference type="Proteomes" id="UP001196509"/>
    </source>
</evidence>